<protein>
    <submittedName>
        <fullName evidence="2">Uncharacterized protein</fullName>
    </submittedName>
</protein>
<dbReference type="AlphaFoldDB" id="A0A2U8HBD4"/>
<evidence type="ECO:0000256" key="1">
    <source>
        <dbReference type="SAM" id="MobiDB-lite"/>
    </source>
</evidence>
<gene>
    <name evidence="2" type="ORF">CEW88_04820</name>
</gene>
<dbReference type="EMBL" id="CP022189">
    <property type="protein sequence ID" value="AWI83043.1"/>
    <property type="molecule type" value="Genomic_DNA"/>
</dbReference>
<evidence type="ECO:0000313" key="2">
    <source>
        <dbReference type="EMBL" id="AWI83043.1"/>
    </source>
</evidence>
<proteinExistence type="predicted"/>
<dbReference type="OrthoDB" id="8080957at2"/>
<name>A0A2U8HBD4_9RHOB</name>
<evidence type="ECO:0000313" key="3">
    <source>
        <dbReference type="Proteomes" id="UP000244915"/>
    </source>
</evidence>
<accession>A0A2U8HBD4</accession>
<dbReference type="KEGG" id="ypac:CEW88_04820"/>
<sequence>MTTDFTTDFRSDMEKHAWGMVESLPEFHWTDLTAKGIAQHTAQAFVRRWQQTGRIRLSRRDEQQRKLFVSAARAIPVLPPRAATDRQATPEGNMWRTMRRLVTFTPTDLAAHSNAGGVEVTLDKARAYCRQMLSADYLKVRETAIPGRREPRYRLIRDTGPLAPRTRQLTGIFDPNDNRFMPADREVAR</sequence>
<feature type="region of interest" description="Disordered" evidence="1">
    <location>
        <begin position="169"/>
        <end position="189"/>
    </location>
</feature>
<organism evidence="2 3">
    <name type="scientific">Alloyangia pacifica</name>
    <dbReference type="NCBI Taxonomy" id="311180"/>
    <lineage>
        <taxon>Bacteria</taxon>
        <taxon>Pseudomonadati</taxon>
        <taxon>Pseudomonadota</taxon>
        <taxon>Alphaproteobacteria</taxon>
        <taxon>Rhodobacterales</taxon>
        <taxon>Roseobacteraceae</taxon>
        <taxon>Alloyangia</taxon>
    </lineage>
</organism>
<dbReference type="Proteomes" id="UP000244915">
    <property type="component" value="Chromosome 1"/>
</dbReference>
<dbReference type="RefSeq" id="WP_108964930.1">
    <property type="nucleotide sequence ID" value="NZ_CP022189.1"/>
</dbReference>
<reference evidence="2 3" key="1">
    <citation type="submission" date="2017-06" db="EMBL/GenBank/DDBJ databases">
        <title>Yangia sp. YSBP01 complete genome sequence.</title>
        <authorList>
            <person name="Woo J.-H."/>
            <person name="Kim H.-S."/>
        </authorList>
    </citation>
    <scope>NUCLEOTIDE SEQUENCE [LARGE SCALE GENOMIC DNA]</scope>
    <source>
        <strain evidence="2 3">YSBP01</strain>
    </source>
</reference>